<dbReference type="Gene3D" id="3.30.420.10">
    <property type="entry name" value="Ribonuclease H-like superfamily/Ribonuclease H"/>
    <property type="match status" value="1"/>
</dbReference>
<dbReference type="EMBL" id="VUNS01000007">
    <property type="protein sequence ID" value="MST97122.1"/>
    <property type="molecule type" value="Genomic_DNA"/>
</dbReference>
<dbReference type="GO" id="GO:0003676">
    <property type="term" value="F:nucleic acid binding"/>
    <property type="evidence" value="ECO:0007669"/>
    <property type="project" value="InterPro"/>
</dbReference>
<dbReference type="SMART" id="SM00479">
    <property type="entry name" value="EXOIII"/>
    <property type="match status" value="1"/>
</dbReference>
<protein>
    <submittedName>
        <fullName evidence="2">3'-5' exonuclease</fullName>
    </submittedName>
</protein>
<name>A0A844G2I8_9BACT</name>
<gene>
    <name evidence="2" type="ORF">FYJ85_08710</name>
</gene>
<proteinExistence type="predicted"/>
<keyword evidence="2" id="KW-0269">Exonuclease</keyword>
<dbReference type="AlphaFoldDB" id="A0A844G2I8"/>
<dbReference type="RefSeq" id="WP_154417938.1">
    <property type="nucleotide sequence ID" value="NZ_CALXOB010000048.1"/>
</dbReference>
<keyword evidence="2" id="KW-0378">Hydrolase</keyword>
<dbReference type="SUPFAM" id="SSF53098">
    <property type="entry name" value="Ribonuclease H-like"/>
    <property type="match status" value="1"/>
</dbReference>
<dbReference type="GO" id="GO:0005829">
    <property type="term" value="C:cytosol"/>
    <property type="evidence" value="ECO:0007669"/>
    <property type="project" value="TreeGrafter"/>
</dbReference>
<evidence type="ECO:0000313" key="3">
    <source>
        <dbReference type="Proteomes" id="UP000435649"/>
    </source>
</evidence>
<sequence>MIHPVAGYARRQQPQFLFAPMILALDFETANGDAGSICSVGIASLGGGGEIEREEILIRPHDSCSRFSCFNVMIHGIRPDMVRNAPEWSDVWPRIAGRFAGNVVAAHNAAFDIGAFRRVMELYELPLPEFPYFCTCKLARRLWPGLENHRLNTLCDYLGFRFEHHQAGEDAAAAAFIVRRMLEATGAADWRELLEKLRINPGLVSPRGCVGCRVVPKGKSR</sequence>
<accession>A0A844G2I8</accession>
<dbReference type="Pfam" id="PF00929">
    <property type="entry name" value="RNase_T"/>
    <property type="match status" value="1"/>
</dbReference>
<keyword evidence="2" id="KW-0540">Nuclease</keyword>
<dbReference type="InterPro" id="IPR036397">
    <property type="entry name" value="RNaseH_sf"/>
</dbReference>
<dbReference type="Proteomes" id="UP000435649">
    <property type="component" value="Unassembled WGS sequence"/>
</dbReference>
<dbReference type="InterPro" id="IPR012337">
    <property type="entry name" value="RNaseH-like_sf"/>
</dbReference>
<comment type="caution">
    <text evidence="2">The sequence shown here is derived from an EMBL/GenBank/DDBJ whole genome shotgun (WGS) entry which is preliminary data.</text>
</comment>
<dbReference type="GO" id="GO:0008408">
    <property type="term" value="F:3'-5' exonuclease activity"/>
    <property type="evidence" value="ECO:0007669"/>
    <property type="project" value="TreeGrafter"/>
</dbReference>
<evidence type="ECO:0000313" key="2">
    <source>
        <dbReference type="EMBL" id="MST97122.1"/>
    </source>
</evidence>
<evidence type="ECO:0000259" key="1">
    <source>
        <dbReference type="SMART" id="SM00479"/>
    </source>
</evidence>
<dbReference type="InterPro" id="IPR013520">
    <property type="entry name" value="Ribonucl_H"/>
</dbReference>
<dbReference type="PANTHER" id="PTHR30231:SF42">
    <property type="entry name" value="EXONUCLEASE"/>
    <property type="match status" value="1"/>
</dbReference>
<keyword evidence="3" id="KW-1185">Reference proteome</keyword>
<feature type="domain" description="Exonuclease" evidence="1">
    <location>
        <begin position="21"/>
        <end position="187"/>
    </location>
</feature>
<reference evidence="2 3" key="1">
    <citation type="submission" date="2019-08" db="EMBL/GenBank/DDBJ databases">
        <title>In-depth cultivation of the pig gut microbiome towards novel bacterial diversity and tailored functional studies.</title>
        <authorList>
            <person name="Wylensek D."/>
            <person name="Hitch T.C.A."/>
            <person name="Clavel T."/>
        </authorList>
    </citation>
    <scope>NUCLEOTIDE SEQUENCE [LARGE SCALE GENOMIC DNA]</scope>
    <source>
        <strain evidence="2 3">BBE-744-WT-12</strain>
    </source>
</reference>
<dbReference type="PANTHER" id="PTHR30231">
    <property type="entry name" value="DNA POLYMERASE III SUBUNIT EPSILON"/>
    <property type="match status" value="1"/>
</dbReference>
<dbReference type="GO" id="GO:0006259">
    <property type="term" value="P:DNA metabolic process"/>
    <property type="evidence" value="ECO:0007669"/>
    <property type="project" value="UniProtKB-ARBA"/>
</dbReference>
<organism evidence="2 3">
    <name type="scientific">Victivallis lenta</name>
    <dbReference type="NCBI Taxonomy" id="2606640"/>
    <lineage>
        <taxon>Bacteria</taxon>
        <taxon>Pseudomonadati</taxon>
        <taxon>Lentisphaerota</taxon>
        <taxon>Lentisphaeria</taxon>
        <taxon>Victivallales</taxon>
        <taxon>Victivallaceae</taxon>
        <taxon>Victivallis</taxon>
    </lineage>
</organism>
<dbReference type="CDD" id="cd06130">
    <property type="entry name" value="DNA_pol_III_epsilon_like"/>
    <property type="match status" value="1"/>
</dbReference>